<keyword evidence="3" id="KW-1185">Reference proteome</keyword>
<protein>
    <submittedName>
        <fullName evidence="2">Uncharacterized protein</fullName>
    </submittedName>
</protein>
<organism evidence="2 3">
    <name type="scientific">Vitis vinifera</name>
    <name type="common">Grape</name>
    <dbReference type="NCBI Taxonomy" id="29760"/>
    <lineage>
        <taxon>Eukaryota</taxon>
        <taxon>Viridiplantae</taxon>
        <taxon>Streptophyta</taxon>
        <taxon>Embryophyta</taxon>
        <taxon>Tracheophyta</taxon>
        <taxon>Spermatophyta</taxon>
        <taxon>Magnoliopsida</taxon>
        <taxon>eudicotyledons</taxon>
        <taxon>Gunneridae</taxon>
        <taxon>Pentapetalae</taxon>
        <taxon>rosids</taxon>
        <taxon>Vitales</taxon>
        <taxon>Vitaceae</taxon>
        <taxon>Viteae</taxon>
        <taxon>Vitis</taxon>
    </lineage>
</organism>
<evidence type="ECO:0000256" key="1">
    <source>
        <dbReference type="SAM" id="MobiDB-lite"/>
    </source>
</evidence>
<feature type="region of interest" description="Disordered" evidence="1">
    <location>
        <begin position="57"/>
        <end position="81"/>
    </location>
</feature>
<evidence type="ECO:0000313" key="2">
    <source>
        <dbReference type="EMBL" id="WJZ92357.1"/>
    </source>
</evidence>
<dbReference type="Proteomes" id="UP001227230">
    <property type="component" value="Chromosome 8"/>
</dbReference>
<dbReference type="EMBL" id="CP126655">
    <property type="protein sequence ID" value="WJZ92357.1"/>
    <property type="molecule type" value="Genomic_DNA"/>
</dbReference>
<name>A0ABY9CBB5_VITVI</name>
<evidence type="ECO:0000313" key="3">
    <source>
        <dbReference type="Proteomes" id="UP001227230"/>
    </source>
</evidence>
<reference evidence="2 3" key="1">
    <citation type="journal article" date="2023" name="Hortic Res">
        <title>The complete reference genome for grapevine (Vitis vinifera L.) genetics and breeding.</title>
        <authorList>
            <person name="Shi X."/>
            <person name="Cao S."/>
            <person name="Wang X."/>
            <person name="Huang S."/>
            <person name="Wang Y."/>
            <person name="Liu Z."/>
            <person name="Liu W."/>
            <person name="Leng X."/>
            <person name="Peng Y."/>
            <person name="Wang N."/>
            <person name="Wang Y."/>
            <person name="Ma Z."/>
            <person name="Xu X."/>
            <person name="Zhang F."/>
            <person name="Xue H."/>
            <person name="Zhong H."/>
            <person name="Wang Y."/>
            <person name="Zhang K."/>
            <person name="Velt A."/>
            <person name="Avia K."/>
            <person name="Holtgrawe D."/>
            <person name="Grimplet J."/>
            <person name="Matus J.T."/>
            <person name="Ware D."/>
            <person name="Wu X."/>
            <person name="Wang H."/>
            <person name="Liu C."/>
            <person name="Fang Y."/>
            <person name="Rustenholz C."/>
            <person name="Cheng Z."/>
            <person name="Xiao H."/>
            <person name="Zhou Y."/>
        </authorList>
    </citation>
    <scope>NUCLEOTIDE SEQUENCE [LARGE SCALE GENOMIC DNA]</scope>
    <source>
        <strain evidence="3">cv. Pinot noir / PN40024</strain>
        <tissue evidence="2">Leaf</tissue>
    </source>
</reference>
<accession>A0ABY9CBB5</accession>
<sequence length="81" mass="8998">MREVIGKVGFLLSVDGCKISSRTIEKEGSNSAAPLEERKVPIEPHHWRIGRFQLSRTIGGDEGSNLATPLDERKVPTQPHH</sequence>
<proteinExistence type="predicted"/>
<gene>
    <name evidence="2" type="ORF">VitviT2T_011359</name>
</gene>